<accession>A0A1U9Z9B1</accession>
<sequence length="106" mass="11753">MADLINFIRFNDNGTLAGNIAALDFDFDITGEELNSTNPKAPVYRLYGVSPRGRKIEVGGIWRQTNQSGEEYLQLTAATPSRAFRANLGKFPGQDDDDLMTVIPWS</sequence>
<dbReference type="EMBL" id="CP020332">
    <property type="protein sequence ID" value="AQZ54291.1"/>
    <property type="molecule type" value="Genomic_DNA"/>
</dbReference>
<reference evidence="1 2" key="1">
    <citation type="submission" date="2017-03" db="EMBL/GenBank/DDBJ databases">
        <title>Foreign affairs: Plasmid Transfer between Roseobacters and Rhizobia.</title>
        <authorList>
            <person name="Bartling P."/>
            <person name="Bunk B."/>
            <person name="Overmann J."/>
            <person name="Brinkmann H."/>
            <person name="Petersen J."/>
        </authorList>
    </citation>
    <scope>NUCLEOTIDE SEQUENCE [LARGE SCALE GENOMIC DNA]</scope>
    <source>
        <strain evidence="1 2">MACL11</strain>
        <plasmid evidence="2">Plasmid pmm259</plasmid>
    </source>
</reference>
<protein>
    <recommendedName>
        <fullName evidence="3">DUF736 domain-containing protein</fullName>
    </recommendedName>
</protein>
<dbReference type="InterPro" id="IPR007948">
    <property type="entry name" value="DUF736"/>
</dbReference>
<keyword evidence="1" id="KW-0614">Plasmid</keyword>
<dbReference type="OrthoDB" id="7915657at2"/>
<keyword evidence="2" id="KW-1185">Reference proteome</keyword>
<geneLocation type="plasmid" evidence="2">
    <name>pmm259</name>
</geneLocation>
<dbReference type="Proteomes" id="UP000191135">
    <property type="component" value="Plasmid pMM259"/>
</dbReference>
<dbReference type="eggNOG" id="COG5489">
    <property type="taxonomic scope" value="Bacteria"/>
</dbReference>
<dbReference type="RefSeq" id="WP_018065838.1">
    <property type="nucleotide sequence ID" value="NZ_AQWH01000016.1"/>
</dbReference>
<evidence type="ECO:0000313" key="1">
    <source>
        <dbReference type="EMBL" id="AQZ54291.1"/>
    </source>
</evidence>
<evidence type="ECO:0008006" key="3">
    <source>
        <dbReference type="Google" id="ProtNLM"/>
    </source>
</evidence>
<dbReference type="AlphaFoldDB" id="A0A1U9Z9B1"/>
<organism evidence="1 2">
    <name type="scientific">Martelella mediterranea DSM 17316</name>
    <dbReference type="NCBI Taxonomy" id="1122214"/>
    <lineage>
        <taxon>Bacteria</taxon>
        <taxon>Pseudomonadati</taxon>
        <taxon>Pseudomonadota</taxon>
        <taxon>Alphaproteobacteria</taxon>
        <taxon>Hyphomicrobiales</taxon>
        <taxon>Aurantimonadaceae</taxon>
        <taxon>Martelella</taxon>
    </lineage>
</organism>
<gene>
    <name evidence="1" type="ORF">Mame_04999</name>
</gene>
<dbReference type="Pfam" id="PF05284">
    <property type="entry name" value="DUF736"/>
    <property type="match status" value="1"/>
</dbReference>
<dbReference type="KEGG" id="mmed:Mame_04999"/>
<proteinExistence type="predicted"/>
<evidence type="ECO:0000313" key="2">
    <source>
        <dbReference type="Proteomes" id="UP000191135"/>
    </source>
</evidence>
<name>A0A1U9Z9B1_9HYPH</name>